<dbReference type="InterPro" id="IPR023468">
    <property type="entry name" value="Riboflavin_kinase"/>
</dbReference>
<comment type="pathway">
    <text evidence="2 15">Cofactor biosynthesis; FAD biosynthesis; FAD from FMN: step 1/1.</text>
</comment>
<evidence type="ECO:0000256" key="10">
    <source>
        <dbReference type="ARBA" id="ARBA00022827"/>
    </source>
</evidence>
<dbReference type="GO" id="GO:0009398">
    <property type="term" value="P:FMN biosynthetic process"/>
    <property type="evidence" value="ECO:0007669"/>
    <property type="project" value="UniProtKB-UniRule"/>
</dbReference>
<dbReference type="InterPro" id="IPR014729">
    <property type="entry name" value="Rossmann-like_a/b/a_fold"/>
</dbReference>
<keyword evidence="5 15" id="KW-0288">FMN</keyword>
<keyword evidence="9 15" id="KW-0418">Kinase</keyword>
<evidence type="ECO:0000256" key="9">
    <source>
        <dbReference type="ARBA" id="ARBA00022777"/>
    </source>
</evidence>
<dbReference type="SUPFAM" id="SSF52374">
    <property type="entry name" value="Nucleotidylyl transferase"/>
    <property type="match status" value="1"/>
</dbReference>
<comment type="catalytic activity">
    <reaction evidence="14 15">
        <text>FMN + ATP + H(+) = FAD + diphosphate</text>
        <dbReference type="Rhea" id="RHEA:17237"/>
        <dbReference type="ChEBI" id="CHEBI:15378"/>
        <dbReference type="ChEBI" id="CHEBI:30616"/>
        <dbReference type="ChEBI" id="CHEBI:33019"/>
        <dbReference type="ChEBI" id="CHEBI:57692"/>
        <dbReference type="ChEBI" id="CHEBI:58210"/>
        <dbReference type="EC" id="2.7.7.2"/>
    </reaction>
</comment>
<dbReference type="NCBIfam" id="TIGR00083">
    <property type="entry name" value="ribF"/>
    <property type="match status" value="1"/>
</dbReference>
<evidence type="ECO:0000256" key="8">
    <source>
        <dbReference type="ARBA" id="ARBA00022741"/>
    </source>
</evidence>
<evidence type="ECO:0000259" key="16">
    <source>
        <dbReference type="SMART" id="SM00904"/>
    </source>
</evidence>
<evidence type="ECO:0000313" key="17">
    <source>
        <dbReference type="EMBL" id="PKQ28235.1"/>
    </source>
</evidence>
<evidence type="ECO:0000256" key="15">
    <source>
        <dbReference type="PIRNR" id="PIRNR004491"/>
    </source>
</evidence>
<dbReference type="UniPathway" id="UPA00276">
    <property type="reaction ID" value="UER00406"/>
</dbReference>
<comment type="caution">
    <text evidence="17">The sequence shown here is derived from an EMBL/GenBank/DDBJ whole genome shotgun (WGS) entry which is preliminary data.</text>
</comment>
<keyword evidence="7 15" id="KW-0548">Nucleotidyltransferase</keyword>
<comment type="pathway">
    <text evidence="3 15">Cofactor biosynthesis; FMN biosynthesis; FMN from riboflavin (ATP route): step 1/1.</text>
</comment>
<dbReference type="GO" id="GO:0005524">
    <property type="term" value="F:ATP binding"/>
    <property type="evidence" value="ECO:0007669"/>
    <property type="project" value="UniProtKB-UniRule"/>
</dbReference>
<organism evidence="17 18">
    <name type="scientific">Candidatus Anoxymicrobium japonicum</name>
    <dbReference type="NCBI Taxonomy" id="2013648"/>
    <lineage>
        <taxon>Bacteria</taxon>
        <taxon>Bacillati</taxon>
        <taxon>Actinomycetota</taxon>
        <taxon>Candidatus Geothermincolia</taxon>
        <taxon>Candidatus Geothermincolales</taxon>
        <taxon>Candidatus Anoxymicrobiaceae</taxon>
        <taxon>Candidatus Anoxymicrobium</taxon>
    </lineage>
</organism>
<dbReference type="EC" id="2.7.7.2" evidence="15"/>
<dbReference type="Gene3D" id="3.40.50.620">
    <property type="entry name" value="HUPs"/>
    <property type="match status" value="1"/>
</dbReference>
<dbReference type="EMBL" id="PHEX01000026">
    <property type="protein sequence ID" value="PKQ28235.1"/>
    <property type="molecule type" value="Genomic_DNA"/>
</dbReference>
<evidence type="ECO:0000256" key="2">
    <source>
        <dbReference type="ARBA" id="ARBA00004726"/>
    </source>
</evidence>
<dbReference type="PANTHER" id="PTHR22749">
    <property type="entry name" value="RIBOFLAVIN KINASE/FMN ADENYLYLTRANSFERASE"/>
    <property type="match status" value="1"/>
</dbReference>
<comment type="similarity">
    <text evidence="15">Belongs to the ribF family.</text>
</comment>
<gene>
    <name evidence="17" type="ORF">CVT63_03865</name>
</gene>
<dbReference type="FunFam" id="2.40.30.30:FF:000003">
    <property type="entry name" value="Riboflavin biosynthesis protein"/>
    <property type="match status" value="1"/>
</dbReference>
<dbReference type="GO" id="GO:0006747">
    <property type="term" value="P:FAD biosynthetic process"/>
    <property type="evidence" value="ECO:0007669"/>
    <property type="project" value="UniProtKB-UniRule"/>
</dbReference>
<dbReference type="FunFam" id="3.40.50.620:FF:000021">
    <property type="entry name" value="Riboflavin biosynthesis protein"/>
    <property type="match status" value="1"/>
</dbReference>
<dbReference type="PIRSF" id="PIRSF004491">
    <property type="entry name" value="FAD_Synth"/>
    <property type="match status" value="1"/>
</dbReference>
<feature type="domain" description="Riboflavin kinase" evidence="16">
    <location>
        <begin position="182"/>
        <end position="306"/>
    </location>
</feature>
<evidence type="ECO:0000256" key="11">
    <source>
        <dbReference type="ARBA" id="ARBA00022840"/>
    </source>
</evidence>
<dbReference type="InterPro" id="IPR015864">
    <property type="entry name" value="FAD_synthase"/>
</dbReference>
<dbReference type="GO" id="GO:0003919">
    <property type="term" value="F:FMN adenylyltransferase activity"/>
    <property type="evidence" value="ECO:0007669"/>
    <property type="project" value="UniProtKB-UniRule"/>
</dbReference>
<evidence type="ECO:0000256" key="13">
    <source>
        <dbReference type="ARBA" id="ARBA00047880"/>
    </source>
</evidence>
<proteinExistence type="inferred from homology"/>
<evidence type="ECO:0000256" key="5">
    <source>
        <dbReference type="ARBA" id="ARBA00022643"/>
    </source>
</evidence>
<keyword evidence="11 15" id="KW-0067">ATP-binding</keyword>
<dbReference type="InterPro" id="IPR002606">
    <property type="entry name" value="Riboflavin_kinase_bac"/>
</dbReference>
<keyword evidence="12" id="KW-0511">Multifunctional enzyme</keyword>
<evidence type="ECO:0000256" key="7">
    <source>
        <dbReference type="ARBA" id="ARBA00022695"/>
    </source>
</evidence>
<reference evidence="17 18" key="1">
    <citation type="journal article" date="2017" name="ISME J.">
        <title>Potential for microbial H2 and metal transformations associated with novel bacteria and archaea in deep terrestrial subsurface sediments.</title>
        <authorList>
            <person name="Hernsdorf A.W."/>
            <person name="Amano Y."/>
            <person name="Miyakawa K."/>
            <person name="Ise K."/>
            <person name="Suzuki Y."/>
            <person name="Anantharaman K."/>
            <person name="Probst A."/>
            <person name="Burstein D."/>
            <person name="Thomas B.C."/>
            <person name="Banfield J.F."/>
        </authorList>
    </citation>
    <scope>NUCLEOTIDE SEQUENCE [LARGE SCALE GENOMIC DNA]</scope>
    <source>
        <strain evidence="17">HGW-Actinobacteria-3</strain>
    </source>
</reference>
<dbReference type="Pfam" id="PF06574">
    <property type="entry name" value="FAD_syn"/>
    <property type="match status" value="1"/>
</dbReference>
<keyword evidence="8 15" id="KW-0547">Nucleotide-binding</keyword>
<comment type="catalytic activity">
    <reaction evidence="13 15">
        <text>riboflavin + ATP = FMN + ADP + H(+)</text>
        <dbReference type="Rhea" id="RHEA:14357"/>
        <dbReference type="ChEBI" id="CHEBI:15378"/>
        <dbReference type="ChEBI" id="CHEBI:30616"/>
        <dbReference type="ChEBI" id="CHEBI:57986"/>
        <dbReference type="ChEBI" id="CHEBI:58210"/>
        <dbReference type="ChEBI" id="CHEBI:456216"/>
        <dbReference type="EC" id="2.7.1.26"/>
    </reaction>
</comment>
<keyword evidence="6 15" id="KW-0808">Transferase</keyword>
<dbReference type="AlphaFoldDB" id="A0A2N3G686"/>
<dbReference type="GO" id="GO:0008531">
    <property type="term" value="F:riboflavin kinase activity"/>
    <property type="evidence" value="ECO:0007669"/>
    <property type="project" value="UniProtKB-UniRule"/>
</dbReference>
<evidence type="ECO:0000256" key="14">
    <source>
        <dbReference type="ARBA" id="ARBA00049494"/>
    </source>
</evidence>
<accession>A0A2N3G686</accession>
<evidence type="ECO:0000313" key="18">
    <source>
        <dbReference type="Proteomes" id="UP000233654"/>
    </source>
</evidence>
<dbReference type="NCBIfam" id="NF004160">
    <property type="entry name" value="PRK05627.1-3"/>
    <property type="match status" value="1"/>
</dbReference>
<dbReference type="Gene3D" id="2.40.30.30">
    <property type="entry name" value="Riboflavin kinase-like"/>
    <property type="match status" value="1"/>
</dbReference>
<evidence type="ECO:0000256" key="12">
    <source>
        <dbReference type="ARBA" id="ARBA00023268"/>
    </source>
</evidence>
<evidence type="ECO:0000256" key="1">
    <source>
        <dbReference type="ARBA" id="ARBA00002121"/>
    </source>
</evidence>
<dbReference type="InterPro" id="IPR023465">
    <property type="entry name" value="Riboflavin_kinase_dom_sf"/>
</dbReference>
<dbReference type="InterPro" id="IPR015865">
    <property type="entry name" value="Riboflavin_kinase_bac/euk"/>
</dbReference>
<keyword evidence="4 15" id="KW-0285">Flavoprotein</keyword>
<dbReference type="Proteomes" id="UP000233654">
    <property type="component" value="Unassembled WGS sequence"/>
</dbReference>
<dbReference type="UniPathway" id="UPA00277">
    <property type="reaction ID" value="UER00407"/>
</dbReference>
<dbReference type="CDD" id="cd02064">
    <property type="entry name" value="FAD_synthetase_N"/>
    <property type="match status" value="1"/>
</dbReference>
<evidence type="ECO:0000256" key="3">
    <source>
        <dbReference type="ARBA" id="ARBA00005201"/>
    </source>
</evidence>
<dbReference type="Pfam" id="PF01687">
    <property type="entry name" value="Flavokinase"/>
    <property type="match status" value="1"/>
</dbReference>
<dbReference type="SUPFAM" id="SSF82114">
    <property type="entry name" value="Riboflavin kinase-like"/>
    <property type="match status" value="1"/>
</dbReference>
<dbReference type="GO" id="GO:0009231">
    <property type="term" value="P:riboflavin biosynthetic process"/>
    <property type="evidence" value="ECO:0007669"/>
    <property type="project" value="InterPro"/>
</dbReference>
<keyword evidence="10 15" id="KW-0274">FAD</keyword>
<dbReference type="EC" id="2.7.1.26" evidence="15"/>
<dbReference type="PANTHER" id="PTHR22749:SF6">
    <property type="entry name" value="RIBOFLAVIN KINASE"/>
    <property type="match status" value="1"/>
</dbReference>
<evidence type="ECO:0000256" key="4">
    <source>
        <dbReference type="ARBA" id="ARBA00022630"/>
    </source>
</evidence>
<dbReference type="SMART" id="SM00904">
    <property type="entry name" value="Flavokinase"/>
    <property type="match status" value="1"/>
</dbReference>
<protein>
    <recommendedName>
        <fullName evidence="15">Riboflavin biosynthesis protein</fullName>
    </recommendedName>
    <domain>
        <recommendedName>
            <fullName evidence="15">Riboflavin kinase</fullName>
            <ecNumber evidence="15">2.7.1.26</ecNumber>
        </recommendedName>
        <alternativeName>
            <fullName evidence="15">Flavokinase</fullName>
        </alternativeName>
    </domain>
    <domain>
        <recommendedName>
            <fullName evidence="15">FMN adenylyltransferase</fullName>
            <ecNumber evidence="15">2.7.7.2</ecNumber>
        </recommendedName>
        <alternativeName>
            <fullName evidence="15">FAD pyrophosphorylase</fullName>
        </alternativeName>
        <alternativeName>
            <fullName evidence="15">FAD synthase</fullName>
        </alternativeName>
    </domain>
</protein>
<name>A0A2N3G686_9ACTN</name>
<sequence>MMSLKHTRDFNKHAKESVVTIGVFDGVHRGHQEIIRECVRESEKRGVPAVALTFERNPREVVCGEKPCVITAPYKKIEILESLGLDYVISVSFSRGFSSLEPVQFCEKILAGHLGAQHVCVGENFHFGRRGAGNIETLRGEGKRLGFSVGVSSLVSVEMGQLSSTLIRGLVVEGRMRDVMLGLGRPYIITGKVIPGHSRGKRLGFPTANLLLEQNFCVPPDGVYAGKAVLGNRKYICAINIGSNPTFADTETALEVFLVDFDGNIYDELLEIEFHMRLREEIKFESEERLIEQMRKDVKKTRAILK</sequence>
<comment type="function">
    <text evidence="1">Catalyzes the phosphorylation of riboflavin to FMN followed by the adenylation of FMN to FAD.</text>
</comment>
<evidence type="ECO:0000256" key="6">
    <source>
        <dbReference type="ARBA" id="ARBA00022679"/>
    </source>
</evidence>